<sequence length="781" mass="85709">MEEAPSSNLGTSTIPNSTALRPESVKLSLFLSMNYSKWYISTHFALILNSLYIHERRMKYKLKATLLCTLMIASALAGCLGGDDDEPEPEAVMGCTYTDAENYNPDATEDDGSCTYAEPEPEPEPVMGCMDDGANNYEATAEVDDGSCDYGMAQADIMSHYASGDMGFADAWYNLSVSRKCRDLGTNNPCEMTIMTIGEADTHDPADAYDSASGDIISNVYDTLYRYEGDGDGGSIIVPRLATGHTTSEDGLTYTFTLRDDVYFSNGDKMTAADAVYSWCRVIGMGAPSSGVNWILTQSFNCNDADGNHDDMGGDNLTVIDDNTFSVNIFDPSSAFVATIAYTVGSVINADLCEANRVTETDENGSVTSDDYCHEWMDEAPIGAGTNAYMVSQWARGTRAVLEPNWMYWEESDYNVNRVVIDLVEETQTRVLALQDGEVDRAYIPSAQKTEFCENMEDLPNAYGKEGFRCTYRPSYVVVNVPYNHMPKADDADGNTIDIINHDCDGDGTNDCNVLSVSEVRQALSYTLDYDTIQSESYKGELAPIYGPIPTGFPYDDTQYEVFTYDLAYAEEILDAAGFVRQYDCASITLTEAPTVVDEADRDGTECRLPNQVRILTNTGNDNRIAVAQLWGPALESIGIVNDNADQPWATVIDNYIYGKWDLWVIGWGPDYLDPDNYWSPFAGSADIGGDAYHGHFHNDALDAILLDARKELDSDTRAALYADAYELWVTSPTMALLGQSAGVGVGSVHMCPPAYDAIGGDYYFNWDKLAMLEGAYVGEC</sequence>
<accession>A0A075FIP0</accession>
<dbReference type="GO" id="GO:0015833">
    <property type="term" value="P:peptide transport"/>
    <property type="evidence" value="ECO:0007669"/>
    <property type="project" value="TreeGrafter"/>
</dbReference>
<proteinExistence type="inferred from homology"/>
<dbReference type="Gene3D" id="3.10.105.10">
    <property type="entry name" value="Dipeptide-binding Protein, Domain 3"/>
    <property type="match status" value="1"/>
</dbReference>
<comment type="similarity">
    <text evidence="2">Belongs to the bacterial solute-binding protein 5 family.</text>
</comment>
<evidence type="ECO:0000256" key="1">
    <source>
        <dbReference type="ARBA" id="ARBA00004196"/>
    </source>
</evidence>
<evidence type="ECO:0000256" key="3">
    <source>
        <dbReference type="ARBA" id="ARBA00022448"/>
    </source>
</evidence>
<dbReference type="EMBL" id="KF900334">
    <property type="protein sequence ID" value="AIE91315.1"/>
    <property type="molecule type" value="Genomic_DNA"/>
</dbReference>
<keyword evidence="4" id="KW-0732">Signal</keyword>
<name>A0A075FIP0_9EURY</name>
<evidence type="ECO:0000313" key="6">
    <source>
        <dbReference type="EMBL" id="AIE91315.1"/>
    </source>
</evidence>
<dbReference type="GO" id="GO:1904680">
    <property type="term" value="F:peptide transmembrane transporter activity"/>
    <property type="evidence" value="ECO:0007669"/>
    <property type="project" value="TreeGrafter"/>
</dbReference>
<dbReference type="Pfam" id="PF00496">
    <property type="entry name" value="SBP_bac_5"/>
    <property type="match status" value="1"/>
</dbReference>
<evidence type="ECO:0000256" key="4">
    <source>
        <dbReference type="ARBA" id="ARBA00022729"/>
    </source>
</evidence>
<dbReference type="InterPro" id="IPR000914">
    <property type="entry name" value="SBP_5_dom"/>
</dbReference>
<evidence type="ECO:0000256" key="2">
    <source>
        <dbReference type="ARBA" id="ARBA00005695"/>
    </source>
</evidence>
<dbReference type="CDD" id="cd08512">
    <property type="entry name" value="PBP2_NikA_DppA_OppA_like_7"/>
    <property type="match status" value="1"/>
</dbReference>
<comment type="subcellular location">
    <subcellularLocation>
        <location evidence="1">Cell envelope</location>
    </subcellularLocation>
</comment>
<dbReference type="SUPFAM" id="SSF53850">
    <property type="entry name" value="Periplasmic binding protein-like II"/>
    <property type="match status" value="1"/>
</dbReference>
<dbReference type="Gene3D" id="3.40.190.10">
    <property type="entry name" value="Periplasmic binding protein-like II"/>
    <property type="match status" value="1"/>
</dbReference>
<dbReference type="AlphaFoldDB" id="A0A075FIP0"/>
<dbReference type="InterPro" id="IPR039424">
    <property type="entry name" value="SBP_5"/>
</dbReference>
<gene>
    <name evidence="6" type="primary">ABC.PE.S</name>
</gene>
<evidence type="ECO:0000259" key="5">
    <source>
        <dbReference type="Pfam" id="PF00496"/>
    </source>
</evidence>
<feature type="domain" description="Solute-binding protein family 5" evidence="5">
    <location>
        <begin position="237"/>
        <end position="688"/>
    </location>
</feature>
<keyword evidence="3" id="KW-0813">Transport</keyword>
<reference evidence="6" key="1">
    <citation type="journal article" date="2014" name="Genome Biol. Evol.">
        <title>Pangenome evidence for extensive interdomain horizontal transfer affecting lineage core and shell genes in uncultured planktonic thaumarchaeota and euryarchaeota.</title>
        <authorList>
            <person name="Deschamps P."/>
            <person name="Zivanovic Y."/>
            <person name="Moreira D."/>
            <person name="Rodriguez-Valera F."/>
            <person name="Lopez-Garcia P."/>
        </authorList>
    </citation>
    <scope>NUCLEOTIDE SEQUENCE</scope>
</reference>
<dbReference type="PANTHER" id="PTHR30290">
    <property type="entry name" value="PERIPLASMIC BINDING COMPONENT OF ABC TRANSPORTER"/>
    <property type="match status" value="1"/>
</dbReference>
<dbReference type="PANTHER" id="PTHR30290:SF10">
    <property type="entry name" value="PERIPLASMIC OLIGOPEPTIDE-BINDING PROTEIN-RELATED"/>
    <property type="match status" value="1"/>
</dbReference>
<protein>
    <submittedName>
        <fullName evidence="6">Bacterial extracellular solute-binding protein, family 5 (ABC.PE.S)</fullName>
    </submittedName>
</protein>
<organism evidence="6">
    <name type="scientific">uncultured marine group II/III euryarchaeote AD1000_116_C08</name>
    <dbReference type="NCBI Taxonomy" id="1457720"/>
    <lineage>
        <taxon>Archaea</taxon>
        <taxon>Methanobacteriati</taxon>
        <taxon>Methanobacteriota</taxon>
        <taxon>environmental samples</taxon>
    </lineage>
</organism>